<evidence type="ECO:0000313" key="10">
    <source>
        <dbReference type="EMBL" id="GLK50139.1"/>
    </source>
</evidence>
<comment type="catalytic activity">
    <reaction evidence="8">
        <text>a D-alpha-amino acid + O2 + H2O = a 2-oxocarboxylate + H2O2 + NH4(+)</text>
        <dbReference type="Rhea" id="RHEA:21816"/>
        <dbReference type="ChEBI" id="CHEBI:15377"/>
        <dbReference type="ChEBI" id="CHEBI:15379"/>
        <dbReference type="ChEBI" id="CHEBI:16240"/>
        <dbReference type="ChEBI" id="CHEBI:28938"/>
        <dbReference type="ChEBI" id="CHEBI:35179"/>
        <dbReference type="ChEBI" id="CHEBI:59871"/>
        <dbReference type="EC" id="1.4.3.3"/>
    </reaction>
    <physiologicalReaction direction="left-to-right" evidence="8">
        <dbReference type="Rhea" id="RHEA:21817"/>
    </physiologicalReaction>
</comment>
<evidence type="ECO:0000256" key="8">
    <source>
        <dbReference type="ARBA" id="ARBA00049547"/>
    </source>
</evidence>
<dbReference type="Proteomes" id="UP001143509">
    <property type="component" value="Unassembled WGS sequence"/>
</dbReference>
<evidence type="ECO:0000256" key="7">
    <source>
        <dbReference type="ARBA" id="ARBA00039751"/>
    </source>
</evidence>
<dbReference type="PROSITE" id="PS00677">
    <property type="entry name" value="DAO"/>
    <property type="match status" value="1"/>
</dbReference>
<organism evidence="10 11">
    <name type="scientific">Brevundimonas intermedia</name>
    <dbReference type="NCBI Taxonomy" id="74315"/>
    <lineage>
        <taxon>Bacteria</taxon>
        <taxon>Pseudomonadati</taxon>
        <taxon>Pseudomonadota</taxon>
        <taxon>Alphaproteobacteria</taxon>
        <taxon>Caulobacterales</taxon>
        <taxon>Caulobacteraceae</taxon>
        <taxon>Brevundimonas</taxon>
    </lineage>
</organism>
<comment type="similarity">
    <text evidence="2">Belongs to the DAMOX/DASOX family.</text>
</comment>
<evidence type="ECO:0000256" key="3">
    <source>
        <dbReference type="ARBA" id="ARBA00022630"/>
    </source>
</evidence>
<keyword evidence="3" id="KW-0285">Flavoprotein</keyword>
<dbReference type="PANTHER" id="PTHR11530">
    <property type="entry name" value="D-AMINO ACID OXIDASE"/>
    <property type="match status" value="1"/>
</dbReference>
<reference evidence="10" key="2">
    <citation type="submission" date="2023-01" db="EMBL/GenBank/DDBJ databases">
        <authorList>
            <person name="Sun Q."/>
            <person name="Evtushenko L."/>
        </authorList>
    </citation>
    <scope>NUCLEOTIDE SEQUENCE</scope>
    <source>
        <strain evidence="10">VKM B-1499</strain>
    </source>
</reference>
<keyword evidence="5" id="KW-0560">Oxidoreductase</keyword>
<dbReference type="InterPro" id="IPR023209">
    <property type="entry name" value="DAO"/>
</dbReference>
<accession>A0ABQ5TBE5</accession>
<comment type="cofactor">
    <cofactor evidence="1">
        <name>FAD</name>
        <dbReference type="ChEBI" id="CHEBI:57692"/>
    </cofactor>
</comment>
<dbReference type="InterPro" id="IPR006076">
    <property type="entry name" value="FAD-dep_OxRdtase"/>
</dbReference>
<dbReference type="EMBL" id="BSFD01000011">
    <property type="protein sequence ID" value="GLK50139.1"/>
    <property type="molecule type" value="Genomic_DNA"/>
</dbReference>
<keyword evidence="11" id="KW-1185">Reference proteome</keyword>
<evidence type="ECO:0000256" key="1">
    <source>
        <dbReference type="ARBA" id="ARBA00001974"/>
    </source>
</evidence>
<evidence type="ECO:0000256" key="2">
    <source>
        <dbReference type="ARBA" id="ARBA00006730"/>
    </source>
</evidence>
<dbReference type="SUPFAM" id="SSF51971">
    <property type="entry name" value="Nucleotide-binding domain"/>
    <property type="match status" value="1"/>
</dbReference>
<dbReference type="PANTHER" id="PTHR11530:SF11">
    <property type="entry name" value="D-ASPARTATE OXIDASE"/>
    <property type="match status" value="1"/>
</dbReference>
<dbReference type="Gene3D" id="3.40.50.720">
    <property type="entry name" value="NAD(P)-binding Rossmann-like Domain"/>
    <property type="match status" value="2"/>
</dbReference>
<sequence>MAHFDRRQLAAGLAAAWLAPTPGFAQTGSLPARGPARLILPSPIFPLPDRVPITVRSGERPHRRGSYRLEPEVIGTKFVVHNYGHGGGGITMSQGCAAEVLSIVTANRAALPDRRVAILGAGVMGMAVATALKKASMDVTLYSRAISPNTTSDVAGGQWAPSVVDHDDRAKYLRILRNSYQAFVAASDRYGVTPRDNYTFESSDELEYAELSGAAPAERMLRLPFERVTRGGWRYPTLLVEPPVYLGRMHRDLRSAGVAFQTRSFNSPEQVLALPEPTIINCLGLGSRNVWADPALTGQKGVLAMLPPQRNLPYLYSGIGYLFPRRDHLVVGGSWEPEGAVDTHLTDTEKGQLIVKIVRAVFQGALPAPTWLSGTRRITARDML</sequence>
<gene>
    <name evidence="10" type="ORF">GCM10017620_31130</name>
</gene>
<dbReference type="EC" id="1.4.3.3" evidence="6"/>
<name>A0ABQ5TBE5_9CAUL</name>
<evidence type="ECO:0000256" key="5">
    <source>
        <dbReference type="ARBA" id="ARBA00023002"/>
    </source>
</evidence>
<protein>
    <recommendedName>
        <fullName evidence="7">D-amino-acid oxidase</fullName>
        <ecNumber evidence="6">1.4.3.3</ecNumber>
    </recommendedName>
</protein>
<dbReference type="RefSeq" id="WP_271166292.1">
    <property type="nucleotide sequence ID" value="NZ_BSFD01000011.1"/>
</dbReference>
<evidence type="ECO:0000256" key="4">
    <source>
        <dbReference type="ARBA" id="ARBA00022827"/>
    </source>
</evidence>
<keyword evidence="4" id="KW-0274">FAD</keyword>
<evidence type="ECO:0000256" key="6">
    <source>
        <dbReference type="ARBA" id="ARBA00039101"/>
    </source>
</evidence>
<proteinExistence type="inferred from homology"/>
<feature type="domain" description="FAD dependent oxidoreductase" evidence="9">
    <location>
        <begin position="115"/>
        <end position="376"/>
    </location>
</feature>
<comment type="caution">
    <text evidence="10">The sequence shown here is derived from an EMBL/GenBank/DDBJ whole genome shotgun (WGS) entry which is preliminary data.</text>
</comment>
<reference evidence="10" key="1">
    <citation type="journal article" date="2014" name="Int. J. Syst. Evol. Microbiol.">
        <title>Complete genome of a new Firmicutes species belonging to the dominant human colonic microbiota ('Ruminococcus bicirculans') reveals two chromosomes and a selective capacity to utilize plant glucans.</title>
        <authorList>
            <consortium name="NISC Comparative Sequencing Program"/>
            <person name="Wegmann U."/>
            <person name="Louis P."/>
            <person name="Goesmann A."/>
            <person name="Henrissat B."/>
            <person name="Duncan S.H."/>
            <person name="Flint H.J."/>
        </authorList>
    </citation>
    <scope>NUCLEOTIDE SEQUENCE</scope>
    <source>
        <strain evidence="10">VKM B-1499</strain>
    </source>
</reference>
<dbReference type="Pfam" id="PF01266">
    <property type="entry name" value="DAO"/>
    <property type="match status" value="1"/>
</dbReference>
<evidence type="ECO:0000313" key="11">
    <source>
        <dbReference type="Proteomes" id="UP001143509"/>
    </source>
</evidence>
<dbReference type="InterPro" id="IPR006181">
    <property type="entry name" value="D-amino_acid_oxidase_CS"/>
</dbReference>
<evidence type="ECO:0000259" key="9">
    <source>
        <dbReference type="Pfam" id="PF01266"/>
    </source>
</evidence>